<accession>A0A4Y2ANR0</accession>
<dbReference type="EMBL" id="BGPR01000023">
    <property type="protein sequence ID" value="GBL80875.1"/>
    <property type="molecule type" value="Genomic_DNA"/>
</dbReference>
<dbReference type="Proteomes" id="UP000499080">
    <property type="component" value="Unassembled WGS sequence"/>
</dbReference>
<evidence type="ECO:0000256" key="1">
    <source>
        <dbReference type="SAM" id="MobiDB-lite"/>
    </source>
</evidence>
<protein>
    <submittedName>
        <fullName evidence="2">Uncharacterized protein</fullName>
    </submittedName>
</protein>
<gene>
    <name evidence="2" type="ORF">AVEN_26294_1</name>
</gene>
<feature type="region of interest" description="Disordered" evidence="1">
    <location>
        <begin position="1"/>
        <end position="37"/>
    </location>
</feature>
<keyword evidence="3" id="KW-1185">Reference proteome</keyword>
<proteinExistence type="predicted"/>
<dbReference type="AlphaFoldDB" id="A0A4Y2ANR0"/>
<sequence length="92" mass="10305">MSEIAVVLPDSYSPSSLLSRNNERGERNSVVSPKLTSSPWKRRWAGIPGVKKVELYLSEIRMECLGSLPHTLSAVWIEAVMNQFKSCLQSIN</sequence>
<comment type="caution">
    <text evidence="2">The sequence shown here is derived from an EMBL/GenBank/DDBJ whole genome shotgun (WGS) entry which is preliminary data.</text>
</comment>
<evidence type="ECO:0000313" key="2">
    <source>
        <dbReference type="EMBL" id="GBL80875.1"/>
    </source>
</evidence>
<reference evidence="2 3" key="1">
    <citation type="journal article" date="2019" name="Sci. Rep.">
        <title>Orb-weaving spider Araneus ventricosus genome elucidates the spidroin gene catalogue.</title>
        <authorList>
            <person name="Kono N."/>
            <person name="Nakamura H."/>
            <person name="Ohtoshi R."/>
            <person name="Moran D.A.P."/>
            <person name="Shinohara A."/>
            <person name="Yoshida Y."/>
            <person name="Fujiwara M."/>
            <person name="Mori M."/>
            <person name="Tomita M."/>
            <person name="Arakawa K."/>
        </authorList>
    </citation>
    <scope>NUCLEOTIDE SEQUENCE [LARGE SCALE GENOMIC DNA]</scope>
</reference>
<feature type="compositionally biased region" description="Low complexity" evidence="1">
    <location>
        <begin position="8"/>
        <end position="19"/>
    </location>
</feature>
<organism evidence="2 3">
    <name type="scientific">Araneus ventricosus</name>
    <name type="common">Orbweaver spider</name>
    <name type="synonym">Epeira ventricosa</name>
    <dbReference type="NCBI Taxonomy" id="182803"/>
    <lineage>
        <taxon>Eukaryota</taxon>
        <taxon>Metazoa</taxon>
        <taxon>Ecdysozoa</taxon>
        <taxon>Arthropoda</taxon>
        <taxon>Chelicerata</taxon>
        <taxon>Arachnida</taxon>
        <taxon>Araneae</taxon>
        <taxon>Araneomorphae</taxon>
        <taxon>Entelegynae</taxon>
        <taxon>Araneoidea</taxon>
        <taxon>Araneidae</taxon>
        <taxon>Araneus</taxon>
    </lineage>
</organism>
<evidence type="ECO:0000313" key="3">
    <source>
        <dbReference type="Proteomes" id="UP000499080"/>
    </source>
</evidence>
<name>A0A4Y2ANR0_ARAVE</name>